<dbReference type="InterPro" id="IPR036607">
    <property type="entry name" value="PRKCSH"/>
</dbReference>
<keyword evidence="7" id="KW-1185">Reference proteome</keyword>
<dbReference type="Pfam" id="PF13015">
    <property type="entry name" value="PRKCSH_1"/>
    <property type="match status" value="1"/>
</dbReference>
<evidence type="ECO:0000259" key="5">
    <source>
        <dbReference type="PROSITE" id="PS51914"/>
    </source>
</evidence>
<feature type="domain" description="DMAP1-binding" evidence="4">
    <location>
        <begin position="175"/>
        <end position="282"/>
    </location>
</feature>
<dbReference type="InterPro" id="IPR044865">
    <property type="entry name" value="MRH_dom"/>
</dbReference>
<evidence type="ECO:0008006" key="8">
    <source>
        <dbReference type="Google" id="ProtNLM"/>
    </source>
</evidence>
<proteinExistence type="predicted"/>
<keyword evidence="1 3" id="KW-0732">Signal</keyword>
<dbReference type="Proteomes" id="UP001162480">
    <property type="component" value="Chromosome 1"/>
</dbReference>
<evidence type="ECO:0000313" key="6">
    <source>
        <dbReference type="EMBL" id="CAI9715428.1"/>
    </source>
</evidence>
<reference evidence="6" key="1">
    <citation type="submission" date="2023-08" db="EMBL/GenBank/DDBJ databases">
        <authorList>
            <person name="Alioto T."/>
            <person name="Alioto T."/>
            <person name="Gomez Garrido J."/>
        </authorList>
    </citation>
    <scope>NUCLEOTIDE SEQUENCE</scope>
</reference>
<keyword evidence="2" id="KW-1015">Disulfide bond</keyword>
<dbReference type="GO" id="GO:0005794">
    <property type="term" value="C:Golgi apparatus"/>
    <property type="evidence" value="ECO:0007669"/>
    <property type="project" value="TreeGrafter"/>
</dbReference>
<dbReference type="InterPro" id="IPR039794">
    <property type="entry name" value="Gtb1-like"/>
</dbReference>
<feature type="signal peptide" evidence="3">
    <location>
        <begin position="1"/>
        <end position="24"/>
    </location>
</feature>
<dbReference type="InterPro" id="IPR009011">
    <property type="entry name" value="Man6P_isomerase_rcpt-bd_dom_sf"/>
</dbReference>
<name>A0AA36AFZ1_OCTVU</name>
<dbReference type="InterPro" id="IPR010506">
    <property type="entry name" value="DMAP1-bd"/>
</dbReference>
<evidence type="ECO:0000256" key="2">
    <source>
        <dbReference type="ARBA" id="ARBA00023157"/>
    </source>
</evidence>
<dbReference type="PROSITE" id="PS51912">
    <property type="entry name" value="DMAP1_BIND"/>
    <property type="match status" value="1"/>
</dbReference>
<evidence type="ECO:0000313" key="7">
    <source>
        <dbReference type="Proteomes" id="UP001162480"/>
    </source>
</evidence>
<dbReference type="AlphaFoldDB" id="A0AA36AFZ1"/>
<dbReference type="Gene3D" id="2.70.130.10">
    <property type="entry name" value="Mannose-6-phosphate receptor binding domain"/>
    <property type="match status" value="1"/>
</dbReference>
<evidence type="ECO:0000259" key="4">
    <source>
        <dbReference type="PROSITE" id="PS51912"/>
    </source>
</evidence>
<dbReference type="PANTHER" id="PTHR12630">
    <property type="entry name" value="N-LINKED OLIGOSACCHARIDE PROCESSING"/>
    <property type="match status" value="1"/>
</dbReference>
<evidence type="ECO:0000256" key="3">
    <source>
        <dbReference type="SAM" id="SignalP"/>
    </source>
</evidence>
<sequence length="312" mass="36084">MKTYVAVFLTLSCVLLLYLNCCDGKTFDVKLLEEPSGLWSHNEEDKPLVMQINPANFSGPPHFRSLIGKCFNKSDNMYQYKFCPFFNVTQHELSLRWNPYNGILGVWQDWEIANNTFTAMLLKEGDKCGSISRTSRVVFECAPEHQLKNVSEPRTCEYLFTFQTPFVCHPNAMLVYPTMEDHLRDAWDELEGQYVREEITKKGYNKELTKIFQRAGFIQTGTKPLSKKSSDMLSSNNSNTGNNQFTSLEQCTAAFNILQAEIEGLRTLLMLKEVKSNDNVANTYHSPKANELSAWTRYKFPFFKQKRPKQYF</sequence>
<dbReference type="PANTHER" id="PTHR12630:SF6">
    <property type="entry name" value="N-ACETYLGLUCOSAMINE-1-PHOSPHOTRANSFERASE SUBUNIT GAMMA"/>
    <property type="match status" value="1"/>
</dbReference>
<gene>
    <name evidence="6" type="ORF">OCTVUL_1B027619</name>
</gene>
<protein>
    <recommendedName>
        <fullName evidence="8">N-acetylglucosamine-1-phosphotransferase subunit gamma</fullName>
    </recommendedName>
</protein>
<dbReference type="EMBL" id="OX597814">
    <property type="protein sequence ID" value="CAI9715428.1"/>
    <property type="molecule type" value="Genomic_DNA"/>
</dbReference>
<dbReference type="PROSITE" id="PS51914">
    <property type="entry name" value="MRH"/>
    <property type="match status" value="1"/>
</dbReference>
<dbReference type="SUPFAM" id="SSF50911">
    <property type="entry name" value="Mannose 6-phosphate receptor domain"/>
    <property type="match status" value="1"/>
</dbReference>
<organism evidence="6 7">
    <name type="scientific">Octopus vulgaris</name>
    <name type="common">Common octopus</name>
    <dbReference type="NCBI Taxonomy" id="6645"/>
    <lineage>
        <taxon>Eukaryota</taxon>
        <taxon>Metazoa</taxon>
        <taxon>Spiralia</taxon>
        <taxon>Lophotrochozoa</taxon>
        <taxon>Mollusca</taxon>
        <taxon>Cephalopoda</taxon>
        <taxon>Coleoidea</taxon>
        <taxon>Octopodiformes</taxon>
        <taxon>Octopoda</taxon>
        <taxon>Incirrata</taxon>
        <taxon>Octopodidae</taxon>
        <taxon>Octopus</taxon>
    </lineage>
</organism>
<accession>A0AA36AFZ1</accession>
<feature type="chain" id="PRO_5041405712" description="N-acetylglucosamine-1-phosphotransferase subunit gamma" evidence="3">
    <location>
        <begin position="25"/>
        <end position="312"/>
    </location>
</feature>
<feature type="domain" description="MRH" evidence="5">
    <location>
        <begin position="68"/>
        <end position="170"/>
    </location>
</feature>
<evidence type="ECO:0000256" key="1">
    <source>
        <dbReference type="ARBA" id="ARBA00022729"/>
    </source>
</evidence>